<keyword evidence="8 11" id="KW-0675">Receptor</keyword>
<keyword evidence="3" id="KW-0716">Sensory transduction</keyword>
<feature type="transmembrane region" description="Helical" evidence="10">
    <location>
        <begin position="469"/>
        <end position="495"/>
    </location>
</feature>
<evidence type="ECO:0000256" key="8">
    <source>
        <dbReference type="ARBA" id="ARBA00023170"/>
    </source>
</evidence>
<evidence type="ECO:0000256" key="5">
    <source>
        <dbReference type="ARBA" id="ARBA00022725"/>
    </source>
</evidence>
<evidence type="ECO:0000313" key="12">
    <source>
        <dbReference type="Proteomes" id="UP000000311"/>
    </source>
</evidence>
<keyword evidence="2" id="KW-1003">Cell membrane</keyword>
<proteinExistence type="predicted"/>
<feature type="transmembrane region" description="Helical" evidence="10">
    <location>
        <begin position="528"/>
        <end position="556"/>
    </location>
</feature>
<evidence type="ECO:0000256" key="3">
    <source>
        <dbReference type="ARBA" id="ARBA00022606"/>
    </source>
</evidence>
<feature type="transmembrane region" description="Helical" evidence="10">
    <location>
        <begin position="601"/>
        <end position="624"/>
    </location>
</feature>
<sequence length="684" mass="77890">MRFLQRSSTEARPPGLIVAPRALFLVENLRTGRGARTSDTAAKHRRCCALKHLDFKWAVELNRYSLELIGLWPKMEETTREKLMANVRVFLLIIMVTFVCVIPCIHSLIRVWGDLMSMTDNLQFTLPLVSMIMKLVIMWSKRAALAPILSMIAKDWLRLKTDEERKIMIRCARIPRMIIICGFVIMFASFILLFILPCLGITMRYITNVTDPGKPLPLQTYYLYDTDKSPYFELTFLAQGVTLMISAMGYSAIDSLFGLLVFHVCGQLENLKGRLTDEKDPNFDRVLADAVTDHVRLIRCVKVIESTFTLMLLGLFLYFGTLFSLYGFLLVTLFMKLKKKQLSDFVWAVELHRLGLELIGLWPNCKTDETAKKGHGSDIRMGLAFITVILASGVPLIWALLRVWGDMVLMIDNLRITLPLIVVSIKFVIMRWKRTVLLSIVNMMAEDWTTLKLATERDVMIKRARTARLLVIFGYVIMMLAFVMLIILPCFGIQIRHLTNLTDRNKPLPLQTYYFYDTDQSPQFELTFFAQVITISLAGIIYTSVDAFLGLVILHICGQLENFRRRVINLVSCKDFNNALSNSVVTHLRLIRFADNIEDTFTLMMLGLLSYFGIVFCLCGFLLLTVVTDKKVSNAGLPQACYMAVAALILLSHTFLYCGAGELIIQHLLKTSAGYISFLLAKRS</sequence>
<feature type="transmembrane region" description="Helical" evidence="10">
    <location>
        <begin position="308"/>
        <end position="334"/>
    </location>
</feature>
<keyword evidence="12" id="KW-1185">Reference proteome</keyword>
<gene>
    <name evidence="11" type="ORF">EAG_03867</name>
</gene>
<protein>
    <submittedName>
        <fullName evidence="11">Putative odorant receptor 13a</fullName>
    </submittedName>
</protein>
<keyword evidence="6 10" id="KW-1133">Transmembrane helix</keyword>
<comment type="subcellular location">
    <subcellularLocation>
        <location evidence="1">Cell membrane</location>
        <topology evidence="1">Multi-pass membrane protein</topology>
    </subcellularLocation>
</comment>
<feature type="transmembrane region" description="Helical" evidence="10">
    <location>
        <begin position="174"/>
        <end position="196"/>
    </location>
</feature>
<evidence type="ECO:0000256" key="6">
    <source>
        <dbReference type="ARBA" id="ARBA00022989"/>
    </source>
</evidence>
<keyword evidence="4 10" id="KW-0812">Transmembrane</keyword>
<evidence type="ECO:0000256" key="9">
    <source>
        <dbReference type="ARBA" id="ARBA00023224"/>
    </source>
</evidence>
<dbReference type="OMA" id="MIRASQP"/>
<evidence type="ECO:0000256" key="10">
    <source>
        <dbReference type="SAM" id="Phobius"/>
    </source>
</evidence>
<dbReference type="Pfam" id="PF02949">
    <property type="entry name" value="7tm_6"/>
    <property type="match status" value="2"/>
</dbReference>
<name>E2A7I1_CAMFO</name>
<evidence type="ECO:0000256" key="1">
    <source>
        <dbReference type="ARBA" id="ARBA00004651"/>
    </source>
</evidence>
<evidence type="ECO:0000256" key="7">
    <source>
        <dbReference type="ARBA" id="ARBA00023136"/>
    </source>
</evidence>
<evidence type="ECO:0000256" key="2">
    <source>
        <dbReference type="ARBA" id="ARBA00022475"/>
    </source>
</evidence>
<dbReference type="Proteomes" id="UP000000311">
    <property type="component" value="Unassembled WGS sequence"/>
</dbReference>
<evidence type="ECO:0000313" key="11">
    <source>
        <dbReference type="EMBL" id="EFN70678.1"/>
    </source>
</evidence>
<dbReference type="GO" id="GO:0004984">
    <property type="term" value="F:olfactory receptor activity"/>
    <property type="evidence" value="ECO:0007669"/>
    <property type="project" value="InterPro"/>
</dbReference>
<feature type="transmembrane region" description="Helical" evidence="10">
    <location>
        <begin position="636"/>
        <end position="660"/>
    </location>
</feature>
<dbReference type="OrthoDB" id="7634903at2759"/>
<dbReference type="GO" id="GO:0005549">
    <property type="term" value="F:odorant binding"/>
    <property type="evidence" value="ECO:0007669"/>
    <property type="project" value="InterPro"/>
</dbReference>
<evidence type="ECO:0000256" key="4">
    <source>
        <dbReference type="ARBA" id="ARBA00022692"/>
    </source>
</evidence>
<feature type="transmembrane region" description="Helical" evidence="10">
    <location>
        <begin position="132"/>
        <end position="153"/>
    </location>
</feature>
<keyword evidence="7 10" id="KW-0472">Membrane</keyword>
<dbReference type="InterPro" id="IPR004117">
    <property type="entry name" value="7tm6_olfct_rcpt"/>
</dbReference>
<feature type="transmembrane region" description="Helical" evidence="10">
    <location>
        <begin position="89"/>
        <end position="112"/>
    </location>
</feature>
<keyword evidence="5" id="KW-0552">Olfaction</keyword>
<feature type="transmembrane region" description="Helical" evidence="10">
    <location>
        <begin position="382"/>
        <end position="401"/>
    </location>
</feature>
<dbReference type="GO" id="GO:0007165">
    <property type="term" value="P:signal transduction"/>
    <property type="evidence" value="ECO:0007669"/>
    <property type="project" value="UniProtKB-KW"/>
</dbReference>
<keyword evidence="9" id="KW-0807">Transducer</keyword>
<dbReference type="AlphaFoldDB" id="E2A7I1"/>
<reference evidence="11 12" key="1">
    <citation type="journal article" date="2010" name="Science">
        <title>Genomic comparison of the ants Camponotus floridanus and Harpegnathos saltator.</title>
        <authorList>
            <person name="Bonasio R."/>
            <person name="Zhang G."/>
            <person name="Ye C."/>
            <person name="Mutti N.S."/>
            <person name="Fang X."/>
            <person name="Qin N."/>
            <person name="Donahue G."/>
            <person name="Yang P."/>
            <person name="Li Q."/>
            <person name="Li C."/>
            <person name="Zhang P."/>
            <person name="Huang Z."/>
            <person name="Berger S.L."/>
            <person name="Reinberg D."/>
            <person name="Wang J."/>
            <person name="Liebig J."/>
        </authorList>
    </citation>
    <scope>NUCLEOTIDE SEQUENCE [LARGE SCALE GENOMIC DNA]</scope>
    <source>
        <strain evidence="12">C129</strain>
    </source>
</reference>
<dbReference type="PANTHER" id="PTHR21137:SF35">
    <property type="entry name" value="ODORANT RECEPTOR 19A-RELATED"/>
    <property type="match status" value="1"/>
</dbReference>
<dbReference type="PANTHER" id="PTHR21137">
    <property type="entry name" value="ODORANT RECEPTOR"/>
    <property type="match status" value="1"/>
</dbReference>
<dbReference type="InParanoid" id="E2A7I1"/>
<dbReference type="EMBL" id="GL437329">
    <property type="protein sequence ID" value="EFN70678.1"/>
    <property type="molecule type" value="Genomic_DNA"/>
</dbReference>
<dbReference type="GO" id="GO:0005886">
    <property type="term" value="C:plasma membrane"/>
    <property type="evidence" value="ECO:0007669"/>
    <property type="project" value="UniProtKB-SubCell"/>
</dbReference>
<accession>E2A7I1</accession>
<organism evidence="12">
    <name type="scientific">Camponotus floridanus</name>
    <name type="common">Florida carpenter ant</name>
    <dbReference type="NCBI Taxonomy" id="104421"/>
    <lineage>
        <taxon>Eukaryota</taxon>
        <taxon>Metazoa</taxon>
        <taxon>Ecdysozoa</taxon>
        <taxon>Arthropoda</taxon>
        <taxon>Hexapoda</taxon>
        <taxon>Insecta</taxon>
        <taxon>Pterygota</taxon>
        <taxon>Neoptera</taxon>
        <taxon>Endopterygota</taxon>
        <taxon>Hymenoptera</taxon>
        <taxon>Apocrita</taxon>
        <taxon>Aculeata</taxon>
        <taxon>Formicoidea</taxon>
        <taxon>Formicidae</taxon>
        <taxon>Formicinae</taxon>
        <taxon>Camponotus</taxon>
    </lineage>
</organism>